<comment type="caution">
    <text evidence="2">The sequence shown here is derived from an EMBL/GenBank/DDBJ whole genome shotgun (WGS) entry which is preliminary data.</text>
</comment>
<feature type="transmembrane region" description="Helical" evidence="1">
    <location>
        <begin position="110"/>
        <end position="131"/>
    </location>
</feature>
<dbReference type="Proteomes" id="UP000245921">
    <property type="component" value="Unassembled WGS sequence"/>
</dbReference>
<accession>A0AA45C5Z7</accession>
<evidence type="ECO:0000313" key="2">
    <source>
        <dbReference type="EMBL" id="PWJ90547.1"/>
    </source>
</evidence>
<gene>
    <name evidence="2" type="ORF">C7380_11215</name>
</gene>
<keyword evidence="1" id="KW-0812">Transmembrane</keyword>
<feature type="transmembrane region" description="Helical" evidence="1">
    <location>
        <begin position="6"/>
        <end position="37"/>
    </location>
</feature>
<organism evidence="2 3">
    <name type="scientific">Oceanotoga teriensis</name>
    <dbReference type="NCBI Taxonomy" id="515440"/>
    <lineage>
        <taxon>Bacteria</taxon>
        <taxon>Thermotogati</taxon>
        <taxon>Thermotogota</taxon>
        <taxon>Thermotogae</taxon>
        <taxon>Petrotogales</taxon>
        <taxon>Petrotogaceae</taxon>
        <taxon>Oceanotoga</taxon>
    </lineage>
</organism>
<evidence type="ECO:0000256" key="1">
    <source>
        <dbReference type="SAM" id="Phobius"/>
    </source>
</evidence>
<feature type="transmembrane region" description="Helical" evidence="1">
    <location>
        <begin position="67"/>
        <end position="85"/>
    </location>
</feature>
<evidence type="ECO:0000313" key="3">
    <source>
        <dbReference type="Proteomes" id="UP000245921"/>
    </source>
</evidence>
<sequence>MLLLRPFMVFIAMILFYIPPLQFIGIALLFFIYHVLIKNRNEHIKKMKEVYKVNNWNFPLEKEGNPFLWLFVYIGSLIVLFYFSTEVTNEVMALSLEELSLYNIEKWKSFLIIFSFFTMWVSYTFMINRIIKDQWKLQESELNHNIVNNRIIILREGSIVMLFRVLTLNFYEWFVLFSLLRETALHYFEDGTATGNYENLISDKIKIKDVAKKESHETDIQENSVENIYERIKKDISFLNDNEKYSKIFYEVTSLSNEKAKELLYLLFKDNWISKEEYDKINNFI</sequence>
<keyword evidence="1" id="KW-0472">Membrane</keyword>
<protein>
    <submittedName>
        <fullName evidence="2">Uncharacterized protein</fullName>
    </submittedName>
</protein>
<name>A0AA45C5Z7_9BACT</name>
<dbReference type="EMBL" id="QGGI01000012">
    <property type="protein sequence ID" value="PWJ90547.1"/>
    <property type="molecule type" value="Genomic_DNA"/>
</dbReference>
<keyword evidence="3" id="KW-1185">Reference proteome</keyword>
<dbReference type="RefSeq" id="WP_109605125.1">
    <property type="nucleotide sequence ID" value="NZ_QGGI01000012.1"/>
</dbReference>
<reference evidence="2 3" key="1">
    <citation type="submission" date="2018-05" db="EMBL/GenBank/DDBJ databases">
        <title>Genomic Encyclopedia of Type Strains, Phase IV (KMG-IV): sequencing the most valuable type-strain genomes for metagenomic binning, comparative biology and taxonomic classification.</title>
        <authorList>
            <person name="Goeker M."/>
        </authorList>
    </citation>
    <scope>NUCLEOTIDE SEQUENCE [LARGE SCALE GENOMIC DNA]</scope>
    <source>
        <strain evidence="2 3">DSM 24906</strain>
    </source>
</reference>
<keyword evidence="1" id="KW-1133">Transmembrane helix</keyword>
<dbReference type="AlphaFoldDB" id="A0AA45C5Z7"/>
<feature type="transmembrane region" description="Helical" evidence="1">
    <location>
        <begin position="152"/>
        <end position="171"/>
    </location>
</feature>
<proteinExistence type="predicted"/>